<dbReference type="GO" id="GO:0030527">
    <property type="term" value="F:structural constituent of chromatin"/>
    <property type="evidence" value="ECO:0007669"/>
    <property type="project" value="InterPro"/>
</dbReference>
<dbReference type="SMART" id="SM00414">
    <property type="entry name" value="H2A"/>
    <property type="match status" value="1"/>
</dbReference>
<dbReference type="Pfam" id="PF16211">
    <property type="entry name" value="Histone_H2A_C"/>
    <property type="match status" value="1"/>
</dbReference>
<dbReference type="EMBL" id="BFAA01008657">
    <property type="protein sequence ID" value="GCB75522.1"/>
    <property type="molecule type" value="Genomic_DNA"/>
</dbReference>
<keyword evidence="3" id="KW-0832">Ubl conjugation</keyword>
<evidence type="ECO:0000256" key="6">
    <source>
        <dbReference type="RuleBase" id="RU003767"/>
    </source>
</evidence>
<dbReference type="AlphaFoldDB" id="A0A401PQX8"/>
<dbReference type="InterPro" id="IPR002119">
    <property type="entry name" value="Histone_H2A"/>
</dbReference>
<accession>A0A401PQX8</accession>
<dbReference type="SUPFAM" id="SSF47113">
    <property type="entry name" value="Histone-fold"/>
    <property type="match status" value="1"/>
</dbReference>
<keyword evidence="5 6" id="KW-0544">Nucleosome core</keyword>
<dbReference type="PANTHER" id="PTHR23430">
    <property type="entry name" value="HISTONE H2A"/>
    <property type="match status" value="1"/>
</dbReference>
<comment type="subcellular location">
    <subcellularLocation>
        <location evidence="1">Chromosome</location>
    </subcellularLocation>
    <subcellularLocation>
        <location evidence="6">Nucleus</location>
    </subcellularLocation>
</comment>
<evidence type="ECO:0000256" key="1">
    <source>
        <dbReference type="ARBA" id="ARBA00004286"/>
    </source>
</evidence>
<comment type="similarity">
    <text evidence="6">Belongs to the histone H2A family.</text>
</comment>
<dbReference type="Proteomes" id="UP000288216">
    <property type="component" value="Unassembled WGS sequence"/>
</dbReference>
<feature type="domain" description="Histone H2A C-terminal" evidence="7">
    <location>
        <begin position="92"/>
        <end position="123"/>
    </location>
</feature>
<keyword evidence="4 6" id="KW-0238">DNA-binding</keyword>
<dbReference type="InterPro" id="IPR009072">
    <property type="entry name" value="Histone-fold"/>
</dbReference>
<gene>
    <name evidence="8" type="ORF">scyTo_0015333</name>
</gene>
<evidence type="ECO:0000256" key="2">
    <source>
        <dbReference type="ARBA" id="ARBA00022454"/>
    </source>
</evidence>
<dbReference type="GO" id="GO:0003677">
    <property type="term" value="F:DNA binding"/>
    <property type="evidence" value="ECO:0007669"/>
    <property type="project" value="UniProtKB-KW"/>
</dbReference>
<dbReference type="Gene3D" id="1.10.20.10">
    <property type="entry name" value="Histone, subunit A"/>
    <property type="match status" value="1"/>
</dbReference>
<keyword evidence="9" id="KW-1185">Reference proteome</keyword>
<proteinExistence type="inferred from homology"/>
<comment type="subunit">
    <text evidence="6">The nucleosome is a histone octamer containing two molecules each of H2A, H2B, H3 and H4 assembled in one H3-H4 heterotetramer and two H2A-H2B heterodimers. The octamer wraps approximately 147 bp of DNA.</text>
</comment>
<evidence type="ECO:0000259" key="7">
    <source>
        <dbReference type="Pfam" id="PF16211"/>
    </source>
</evidence>
<dbReference type="STRING" id="75743.A0A401PQX8"/>
<comment type="caution">
    <text evidence="8">The sequence shown here is derived from an EMBL/GenBank/DDBJ whole genome shotgun (WGS) entry which is preliminary data.</text>
</comment>
<evidence type="ECO:0000313" key="9">
    <source>
        <dbReference type="Proteomes" id="UP000288216"/>
    </source>
</evidence>
<keyword evidence="2 6" id="KW-0158">Chromosome</keyword>
<dbReference type="GO" id="GO:0046982">
    <property type="term" value="F:protein heterodimerization activity"/>
    <property type="evidence" value="ECO:0007669"/>
    <property type="project" value="InterPro"/>
</dbReference>
<keyword evidence="6" id="KW-0539">Nucleus</keyword>
<reference evidence="8 9" key="1">
    <citation type="journal article" date="2018" name="Nat. Ecol. Evol.">
        <title>Shark genomes provide insights into elasmobranch evolution and the origin of vertebrates.</title>
        <authorList>
            <person name="Hara Y"/>
            <person name="Yamaguchi K"/>
            <person name="Onimaru K"/>
            <person name="Kadota M"/>
            <person name="Koyanagi M"/>
            <person name="Keeley SD"/>
            <person name="Tatsumi K"/>
            <person name="Tanaka K"/>
            <person name="Motone F"/>
            <person name="Kageyama Y"/>
            <person name="Nozu R"/>
            <person name="Adachi N"/>
            <person name="Nishimura O"/>
            <person name="Nakagawa R"/>
            <person name="Tanegashima C"/>
            <person name="Kiyatake I"/>
            <person name="Matsumoto R"/>
            <person name="Murakumo K"/>
            <person name="Nishida K"/>
            <person name="Terakita A"/>
            <person name="Kuratani S"/>
            <person name="Sato K"/>
            <person name="Hyodo S Kuraku.S."/>
        </authorList>
    </citation>
    <scope>NUCLEOTIDE SEQUENCE [LARGE SCALE GENOMIC DNA]</scope>
</reference>
<sequence>MRVACIQVRVRGIAIQAAPSRHLGHHFDGFDLEVKALVLVVNAAQSLTAMLIPAEGPVLIAEILELAGNAARDNKKTGIIPSHLQLAVRNAEELNKLLGEVNIAQGGLLPNIQAMLLPKRTSSVTNKK</sequence>
<organism evidence="8 9">
    <name type="scientific">Scyliorhinus torazame</name>
    <name type="common">Cloudy catshark</name>
    <name type="synonym">Catulus torazame</name>
    <dbReference type="NCBI Taxonomy" id="75743"/>
    <lineage>
        <taxon>Eukaryota</taxon>
        <taxon>Metazoa</taxon>
        <taxon>Chordata</taxon>
        <taxon>Craniata</taxon>
        <taxon>Vertebrata</taxon>
        <taxon>Chondrichthyes</taxon>
        <taxon>Elasmobranchii</taxon>
        <taxon>Galeomorphii</taxon>
        <taxon>Galeoidea</taxon>
        <taxon>Carcharhiniformes</taxon>
        <taxon>Scyliorhinidae</taxon>
        <taxon>Scyliorhinus</taxon>
    </lineage>
</organism>
<evidence type="ECO:0000256" key="3">
    <source>
        <dbReference type="ARBA" id="ARBA00022843"/>
    </source>
</evidence>
<evidence type="ECO:0000256" key="5">
    <source>
        <dbReference type="ARBA" id="ARBA00023269"/>
    </source>
</evidence>
<dbReference type="OrthoDB" id="9419637at2759"/>
<dbReference type="GO" id="GO:0000786">
    <property type="term" value="C:nucleosome"/>
    <property type="evidence" value="ECO:0007669"/>
    <property type="project" value="UniProtKB-KW"/>
</dbReference>
<dbReference type="GO" id="GO:0005634">
    <property type="term" value="C:nucleus"/>
    <property type="evidence" value="ECO:0007669"/>
    <property type="project" value="UniProtKB-SubCell"/>
</dbReference>
<dbReference type="PRINTS" id="PR00620">
    <property type="entry name" value="HISTONEH2A"/>
</dbReference>
<protein>
    <recommendedName>
        <fullName evidence="6">Histone H2A</fullName>
    </recommendedName>
</protein>
<evidence type="ECO:0000256" key="4">
    <source>
        <dbReference type="ARBA" id="ARBA00023125"/>
    </source>
</evidence>
<name>A0A401PQX8_SCYTO</name>
<dbReference type="InterPro" id="IPR032454">
    <property type="entry name" value="Histone_H2A_C"/>
</dbReference>
<evidence type="ECO:0000313" key="8">
    <source>
        <dbReference type="EMBL" id="GCB75522.1"/>
    </source>
</evidence>